<dbReference type="HOGENOM" id="CLU_554038_0_0_11"/>
<keyword evidence="2" id="KW-1133">Transmembrane helix</keyword>
<keyword evidence="5" id="KW-1185">Reference proteome</keyword>
<feature type="domain" description="VWFA" evidence="3">
    <location>
        <begin position="311"/>
        <end position="491"/>
    </location>
</feature>
<dbReference type="SUPFAM" id="SSF53300">
    <property type="entry name" value="vWA-like"/>
    <property type="match status" value="1"/>
</dbReference>
<dbReference type="InterPro" id="IPR002035">
    <property type="entry name" value="VWF_A"/>
</dbReference>
<dbReference type="SMART" id="SM00327">
    <property type="entry name" value="VWA"/>
    <property type="match status" value="1"/>
</dbReference>
<dbReference type="Proteomes" id="UP000011723">
    <property type="component" value="Chromosome"/>
</dbReference>
<dbReference type="InterPro" id="IPR036465">
    <property type="entry name" value="vWFA_dom_sf"/>
</dbReference>
<dbReference type="STRING" id="1121362.A605_07105"/>
<gene>
    <name evidence="4" type="ORF">A605_07105</name>
</gene>
<dbReference type="RefSeq" id="WP_015400842.1">
    <property type="nucleotide sequence ID" value="NC_020302.1"/>
</dbReference>
<protein>
    <recommendedName>
        <fullName evidence="3">VWFA domain-containing protein</fullName>
    </recommendedName>
</protein>
<keyword evidence="2" id="KW-0472">Membrane</keyword>
<feature type="compositionally biased region" description="Low complexity" evidence="1">
    <location>
        <begin position="276"/>
        <end position="298"/>
    </location>
</feature>
<name>M1NM20_9CORY</name>
<evidence type="ECO:0000256" key="1">
    <source>
        <dbReference type="SAM" id="MobiDB-lite"/>
    </source>
</evidence>
<dbReference type="PATRIC" id="fig|1121362.3.peg.1434"/>
<dbReference type="KEGG" id="chn:A605_07105"/>
<dbReference type="EMBL" id="CP003697">
    <property type="protein sequence ID" value="AGF72423.1"/>
    <property type="molecule type" value="Genomic_DNA"/>
</dbReference>
<feature type="region of interest" description="Disordered" evidence="1">
    <location>
        <begin position="233"/>
        <end position="309"/>
    </location>
</feature>
<accession>M1NM20</accession>
<evidence type="ECO:0000313" key="4">
    <source>
        <dbReference type="EMBL" id="AGF72423.1"/>
    </source>
</evidence>
<proteinExistence type="predicted"/>
<dbReference type="Gene3D" id="3.40.50.410">
    <property type="entry name" value="von Willebrand factor, type A domain"/>
    <property type="match status" value="1"/>
</dbReference>
<evidence type="ECO:0000313" key="5">
    <source>
        <dbReference type="Proteomes" id="UP000011723"/>
    </source>
</evidence>
<dbReference type="eggNOG" id="COG2304">
    <property type="taxonomic scope" value="Bacteria"/>
</dbReference>
<reference evidence="4 5" key="1">
    <citation type="journal article" date="2012" name="Stand. Genomic Sci.">
        <title>Genome sequence of the halotolerant bacterium Corynebacterium halotolerans type strain YIM 70093(T) (= DSM 44683(T)).</title>
        <authorList>
            <person name="Ruckert C."/>
            <person name="Albersmeier A."/>
            <person name="Al-Dilaimi A."/>
            <person name="Niehaus K."/>
            <person name="Szczepanowski R."/>
            <person name="Kalinowski J."/>
        </authorList>
    </citation>
    <scope>NUCLEOTIDE SEQUENCE [LARGE SCALE GENOMIC DNA]</scope>
    <source>
        <strain evidence="4">YIM 70093</strain>
    </source>
</reference>
<dbReference type="OrthoDB" id="4427980at2"/>
<organism evidence="4 5">
    <name type="scientific">Corynebacterium halotolerans YIM 70093 = DSM 44683</name>
    <dbReference type="NCBI Taxonomy" id="1121362"/>
    <lineage>
        <taxon>Bacteria</taxon>
        <taxon>Bacillati</taxon>
        <taxon>Actinomycetota</taxon>
        <taxon>Actinomycetes</taxon>
        <taxon>Mycobacteriales</taxon>
        <taxon>Corynebacteriaceae</taxon>
        <taxon>Corynebacterium</taxon>
    </lineage>
</organism>
<dbReference type="AlphaFoldDB" id="M1NM20"/>
<sequence>MGRHSNGKNNYAVSTNVIIAIVVILALIAGLVWWFWVRDAAEPGQTQAEGECIEGELILPVAASSPTVAEDLMADWSGTDPVVRDHCVTPQLVDDPAEAAVYVAADSPATTAVLEEAGRTAASSEHPVVAEGTVGVAGRGQAPTIEDIDAAEVAYPVADQTGAAVTASAALAGADAAPELVARDRELSVGQAVGDEAPLIAVTENTVPEGYEFTALPDARILYSAIPLNPAGEVSEEQSRAGAEFARHAEENSGVSAEDPAGEQPDLSAVWAAAAGEQTPGTESETTTEAAPEETQPPAEDPAPAPVPATDTLLLLDTSRNMSAPFGGGSLYSTAADVLSAVALDLGGQGHGVALWNYSSPINPGVTDGWRRNVNFSGGQAAADAIQRFGTGGVPQTRSAVVAAVANASDRSNEIGAPVRVLLVTSATAQDMDDPTFRDALQRSRHGNVILDVVHVGTEGIDPLLAELADSHTRANTPEELTALVRGTVGL</sequence>
<feature type="transmembrane region" description="Helical" evidence="2">
    <location>
        <begin position="12"/>
        <end position="36"/>
    </location>
</feature>
<dbReference type="PROSITE" id="PS50234">
    <property type="entry name" value="VWFA"/>
    <property type="match status" value="1"/>
</dbReference>
<keyword evidence="2" id="KW-0812">Transmembrane</keyword>
<evidence type="ECO:0000256" key="2">
    <source>
        <dbReference type="SAM" id="Phobius"/>
    </source>
</evidence>
<evidence type="ECO:0000259" key="3">
    <source>
        <dbReference type="PROSITE" id="PS50234"/>
    </source>
</evidence>